<comment type="caution">
    <text evidence="2">The sequence shown here is derived from an EMBL/GenBank/DDBJ whole genome shotgun (WGS) entry which is preliminary data.</text>
</comment>
<accession>A0A9D4QSW7</accession>
<proteinExistence type="predicted"/>
<reference evidence="2" key="2">
    <citation type="submission" date="2020-11" db="EMBL/GenBank/DDBJ databases">
        <authorList>
            <person name="McCartney M.A."/>
            <person name="Auch B."/>
            <person name="Kono T."/>
            <person name="Mallez S."/>
            <person name="Becker A."/>
            <person name="Gohl D.M."/>
            <person name="Silverstein K.A.T."/>
            <person name="Koren S."/>
            <person name="Bechman K.B."/>
            <person name="Herman A."/>
            <person name="Abrahante J.E."/>
            <person name="Garbe J."/>
        </authorList>
    </citation>
    <scope>NUCLEOTIDE SEQUENCE</scope>
    <source>
        <strain evidence="2">Duluth1</strain>
        <tissue evidence="2">Whole animal</tissue>
    </source>
</reference>
<dbReference type="EMBL" id="JAIWYP010000004">
    <property type="protein sequence ID" value="KAH3842234.1"/>
    <property type="molecule type" value="Genomic_DNA"/>
</dbReference>
<organism evidence="2 3">
    <name type="scientific">Dreissena polymorpha</name>
    <name type="common">Zebra mussel</name>
    <name type="synonym">Mytilus polymorpha</name>
    <dbReference type="NCBI Taxonomy" id="45954"/>
    <lineage>
        <taxon>Eukaryota</taxon>
        <taxon>Metazoa</taxon>
        <taxon>Spiralia</taxon>
        <taxon>Lophotrochozoa</taxon>
        <taxon>Mollusca</taxon>
        <taxon>Bivalvia</taxon>
        <taxon>Autobranchia</taxon>
        <taxon>Heteroconchia</taxon>
        <taxon>Euheterodonta</taxon>
        <taxon>Imparidentia</taxon>
        <taxon>Neoheterodontei</taxon>
        <taxon>Myida</taxon>
        <taxon>Dreissenoidea</taxon>
        <taxon>Dreissenidae</taxon>
        <taxon>Dreissena</taxon>
    </lineage>
</organism>
<name>A0A9D4QSW7_DREPO</name>
<evidence type="ECO:0000313" key="2">
    <source>
        <dbReference type="EMBL" id="KAH3842234.1"/>
    </source>
</evidence>
<protein>
    <submittedName>
        <fullName evidence="2">Uncharacterized protein</fullName>
    </submittedName>
</protein>
<evidence type="ECO:0000256" key="1">
    <source>
        <dbReference type="SAM" id="MobiDB-lite"/>
    </source>
</evidence>
<gene>
    <name evidence="2" type="ORF">DPMN_115730</name>
</gene>
<feature type="region of interest" description="Disordered" evidence="1">
    <location>
        <begin position="46"/>
        <end position="80"/>
    </location>
</feature>
<reference evidence="2" key="1">
    <citation type="journal article" date="2019" name="bioRxiv">
        <title>The Genome of the Zebra Mussel, Dreissena polymorpha: A Resource for Invasive Species Research.</title>
        <authorList>
            <person name="McCartney M.A."/>
            <person name="Auch B."/>
            <person name="Kono T."/>
            <person name="Mallez S."/>
            <person name="Zhang Y."/>
            <person name="Obille A."/>
            <person name="Becker A."/>
            <person name="Abrahante J.E."/>
            <person name="Garbe J."/>
            <person name="Badalamenti J.P."/>
            <person name="Herman A."/>
            <person name="Mangelson H."/>
            <person name="Liachko I."/>
            <person name="Sullivan S."/>
            <person name="Sone E.D."/>
            <person name="Koren S."/>
            <person name="Silverstein K.A.T."/>
            <person name="Beckman K.B."/>
            <person name="Gohl D.M."/>
        </authorList>
    </citation>
    <scope>NUCLEOTIDE SEQUENCE</scope>
    <source>
        <strain evidence="2">Duluth1</strain>
        <tissue evidence="2">Whole animal</tissue>
    </source>
</reference>
<evidence type="ECO:0000313" key="3">
    <source>
        <dbReference type="Proteomes" id="UP000828390"/>
    </source>
</evidence>
<keyword evidence="3" id="KW-1185">Reference proteome</keyword>
<feature type="compositionally biased region" description="Basic and acidic residues" evidence="1">
    <location>
        <begin position="62"/>
        <end position="80"/>
    </location>
</feature>
<dbReference type="AlphaFoldDB" id="A0A9D4QSW7"/>
<sequence>MRPENCRPAHASAYLSAIKSRKVLCSHKRKLCLERHIVKCTNEVTPLPDSQGVSTSTLQFPEHVRTDQGIDSENKDQVGH</sequence>
<dbReference type="Proteomes" id="UP000828390">
    <property type="component" value="Unassembled WGS sequence"/>
</dbReference>